<comment type="caution">
    <text evidence="4">The sequence shown here is derived from an EMBL/GenBank/DDBJ whole genome shotgun (WGS) entry which is preliminary data.</text>
</comment>
<dbReference type="InterPro" id="IPR041678">
    <property type="entry name" value="TetR_C_16"/>
</dbReference>
<evidence type="ECO:0000256" key="2">
    <source>
        <dbReference type="PROSITE-ProRule" id="PRU00335"/>
    </source>
</evidence>
<evidence type="ECO:0000259" key="3">
    <source>
        <dbReference type="PROSITE" id="PS50977"/>
    </source>
</evidence>
<dbReference type="GO" id="GO:0000976">
    <property type="term" value="F:transcription cis-regulatory region binding"/>
    <property type="evidence" value="ECO:0007669"/>
    <property type="project" value="TreeGrafter"/>
</dbReference>
<keyword evidence="1 2" id="KW-0238">DNA-binding</keyword>
<dbReference type="Pfam" id="PF00440">
    <property type="entry name" value="TetR_N"/>
    <property type="match status" value="1"/>
</dbReference>
<reference evidence="4 5" key="1">
    <citation type="submission" date="2019-07" db="EMBL/GenBank/DDBJ databases">
        <title>R&amp;d 2014.</title>
        <authorList>
            <person name="Klenk H.-P."/>
        </authorList>
    </citation>
    <scope>NUCLEOTIDE SEQUENCE [LARGE SCALE GENOMIC DNA]</scope>
    <source>
        <strain evidence="4 5">DSM 43194</strain>
    </source>
</reference>
<proteinExistence type="predicted"/>
<name>A0A660CBK3_9PSEU</name>
<feature type="DNA-binding region" description="H-T-H motif" evidence="2">
    <location>
        <begin position="31"/>
        <end position="50"/>
    </location>
</feature>
<dbReference type="InterPro" id="IPR036271">
    <property type="entry name" value="Tet_transcr_reg_TetR-rel_C_sf"/>
</dbReference>
<accession>A0A660CBK3</accession>
<evidence type="ECO:0000256" key="1">
    <source>
        <dbReference type="ARBA" id="ARBA00023125"/>
    </source>
</evidence>
<dbReference type="SUPFAM" id="SSF46689">
    <property type="entry name" value="Homeodomain-like"/>
    <property type="match status" value="1"/>
</dbReference>
<dbReference type="PANTHER" id="PTHR30055:SF235">
    <property type="entry name" value="TRANSCRIPTIONAL REGULATORY PROTEIN"/>
    <property type="match status" value="1"/>
</dbReference>
<dbReference type="Proteomes" id="UP000317303">
    <property type="component" value="Unassembled WGS sequence"/>
</dbReference>
<protein>
    <submittedName>
        <fullName evidence="4">TetR family transcriptional regulator</fullName>
    </submittedName>
</protein>
<dbReference type="InterPro" id="IPR009057">
    <property type="entry name" value="Homeodomain-like_sf"/>
</dbReference>
<dbReference type="Pfam" id="PF17920">
    <property type="entry name" value="TetR_C_16"/>
    <property type="match status" value="1"/>
</dbReference>
<dbReference type="EMBL" id="VLJV01000001">
    <property type="protein sequence ID" value="TWH18899.1"/>
    <property type="molecule type" value="Genomic_DNA"/>
</dbReference>
<dbReference type="SUPFAM" id="SSF48498">
    <property type="entry name" value="Tetracyclin repressor-like, C-terminal domain"/>
    <property type="match status" value="1"/>
</dbReference>
<dbReference type="GO" id="GO:0003700">
    <property type="term" value="F:DNA-binding transcription factor activity"/>
    <property type="evidence" value="ECO:0007669"/>
    <property type="project" value="TreeGrafter"/>
</dbReference>
<dbReference type="Gene3D" id="1.10.357.10">
    <property type="entry name" value="Tetracycline Repressor, domain 2"/>
    <property type="match status" value="1"/>
</dbReference>
<dbReference type="InterPro" id="IPR050109">
    <property type="entry name" value="HTH-type_TetR-like_transc_reg"/>
</dbReference>
<sequence length="183" mass="20452">MATRASGRSTREAIRAAASRLFRERGYARTPVRDIAALAEVNPALVIRYFGSKEELFLETMRLTIDDEPLLDVPIDRFGERFVDVVLSSEQDIRDVHLALVRGSGEERIAERLREVHEDSLVAPLRARLSGVDADLRARMAAAVVGGLLYSLWIVGDHALESERDVLVRRYGAIVQDIITPET</sequence>
<evidence type="ECO:0000313" key="5">
    <source>
        <dbReference type="Proteomes" id="UP000317303"/>
    </source>
</evidence>
<evidence type="ECO:0000313" key="4">
    <source>
        <dbReference type="EMBL" id="TWH18899.1"/>
    </source>
</evidence>
<dbReference type="RefSeq" id="WP_030531828.1">
    <property type="nucleotide sequence ID" value="NZ_JOIJ01000006.1"/>
</dbReference>
<organism evidence="4 5">
    <name type="scientific">Prauserella rugosa</name>
    <dbReference type="NCBI Taxonomy" id="43354"/>
    <lineage>
        <taxon>Bacteria</taxon>
        <taxon>Bacillati</taxon>
        <taxon>Actinomycetota</taxon>
        <taxon>Actinomycetes</taxon>
        <taxon>Pseudonocardiales</taxon>
        <taxon>Pseudonocardiaceae</taxon>
        <taxon>Prauserella</taxon>
    </lineage>
</organism>
<dbReference type="AlphaFoldDB" id="A0A660CBK3"/>
<dbReference type="PRINTS" id="PR00455">
    <property type="entry name" value="HTHTETR"/>
</dbReference>
<keyword evidence="5" id="KW-1185">Reference proteome</keyword>
<dbReference type="InterPro" id="IPR001647">
    <property type="entry name" value="HTH_TetR"/>
</dbReference>
<dbReference type="PANTHER" id="PTHR30055">
    <property type="entry name" value="HTH-TYPE TRANSCRIPTIONAL REGULATOR RUTR"/>
    <property type="match status" value="1"/>
</dbReference>
<dbReference type="OrthoDB" id="3210235at2"/>
<dbReference type="PROSITE" id="PS50977">
    <property type="entry name" value="HTH_TETR_2"/>
    <property type="match status" value="1"/>
</dbReference>
<gene>
    <name evidence="4" type="ORF">JD82_00720</name>
</gene>
<feature type="domain" description="HTH tetR-type" evidence="3">
    <location>
        <begin position="8"/>
        <end position="68"/>
    </location>
</feature>